<dbReference type="InterPro" id="IPR007016">
    <property type="entry name" value="O-antigen_ligase-rel_domated"/>
</dbReference>
<feature type="transmembrane region" description="Helical" evidence="5">
    <location>
        <begin position="275"/>
        <end position="295"/>
    </location>
</feature>
<evidence type="ECO:0000256" key="4">
    <source>
        <dbReference type="ARBA" id="ARBA00023136"/>
    </source>
</evidence>
<dbReference type="AlphaFoldDB" id="A0A2V1HTI9"/>
<dbReference type="Pfam" id="PF04932">
    <property type="entry name" value="Wzy_C"/>
    <property type="match status" value="1"/>
</dbReference>
<sequence>MAAQTRYFVLAVAVFFTLFAGEAIRNTLSWYGFAAWALVLLVLSIIALVTAPRRRDLPRRPTSLVGALTEPRTYLVAFLVWVVASLAWSAYPGGTVVGIVVLAAPTVASIALLVRLDRARILRALLLALTGTLVLSLLFELVVSLFVRRPVLPVFPIDVVPGEKIPQAFYWSRDLLFQGGPIQGILGNANLLGFVALLVVIISATVLRGSVVSRDAALMSLALGVVVLALTRSSTVLVAAVLVTVVAIALAIGARWPVRSTPGGERLRSGLIARIVMAAGVLAAVALVFALRGALLDLLGKSPDLTGRVDIWTTVLGLFGERPVAGWGWTGYWQPWIPLFADLAPRNGVIYLQAHNALLDVAFQLGVIGLILFVGLLVTTLVRAIRVRAVLPILLLVALLAQSIAESRLLYEGNWALLLILALTVGREHEGERQPDGADEAKRTTPPQ</sequence>
<keyword evidence="8" id="KW-1185">Reference proteome</keyword>
<feature type="transmembrane region" description="Helical" evidence="5">
    <location>
        <begin position="126"/>
        <end position="147"/>
    </location>
</feature>
<evidence type="ECO:0000259" key="6">
    <source>
        <dbReference type="Pfam" id="PF04932"/>
    </source>
</evidence>
<feature type="transmembrane region" description="Helical" evidence="5">
    <location>
        <begin position="185"/>
        <end position="204"/>
    </location>
</feature>
<dbReference type="GO" id="GO:0016020">
    <property type="term" value="C:membrane"/>
    <property type="evidence" value="ECO:0007669"/>
    <property type="project" value="UniProtKB-SubCell"/>
</dbReference>
<dbReference type="PANTHER" id="PTHR37422">
    <property type="entry name" value="TEICHURONIC ACID BIOSYNTHESIS PROTEIN TUAE"/>
    <property type="match status" value="1"/>
</dbReference>
<feature type="transmembrane region" description="Helical" evidence="5">
    <location>
        <begin position="211"/>
        <end position="230"/>
    </location>
</feature>
<dbReference type="InterPro" id="IPR051533">
    <property type="entry name" value="WaaL-like"/>
</dbReference>
<reference evidence="7 8" key="1">
    <citation type="submission" date="2018-05" db="EMBL/GenBank/DDBJ databases">
        <title>Amnibacterium sp. M8JJ-5, whole genome shotgun sequence.</title>
        <authorList>
            <person name="Tuo L."/>
        </authorList>
    </citation>
    <scope>NUCLEOTIDE SEQUENCE [LARGE SCALE GENOMIC DNA]</scope>
    <source>
        <strain evidence="7 8">M8JJ-5</strain>
    </source>
</reference>
<evidence type="ECO:0000313" key="8">
    <source>
        <dbReference type="Proteomes" id="UP000244893"/>
    </source>
</evidence>
<evidence type="ECO:0000256" key="1">
    <source>
        <dbReference type="ARBA" id="ARBA00004141"/>
    </source>
</evidence>
<evidence type="ECO:0000256" key="5">
    <source>
        <dbReference type="SAM" id="Phobius"/>
    </source>
</evidence>
<evidence type="ECO:0000256" key="2">
    <source>
        <dbReference type="ARBA" id="ARBA00022692"/>
    </source>
</evidence>
<dbReference type="OrthoDB" id="1118146at2"/>
<feature type="transmembrane region" description="Helical" evidence="5">
    <location>
        <begin position="389"/>
        <end position="405"/>
    </location>
</feature>
<feature type="transmembrane region" description="Helical" evidence="5">
    <location>
        <begin position="33"/>
        <end position="52"/>
    </location>
</feature>
<comment type="caution">
    <text evidence="7">The sequence shown here is derived from an EMBL/GenBank/DDBJ whole genome shotgun (WGS) entry which is preliminary data.</text>
</comment>
<keyword evidence="2 5" id="KW-0812">Transmembrane</keyword>
<feature type="domain" description="O-antigen ligase-related" evidence="6">
    <location>
        <begin position="220"/>
        <end position="374"/>
    </location>
</feature>
<name>A0A2V1HTI9_9MICO</name>
<keyword evidence="3 5" id="KW-1133">Transmembrane helix</keyword>
<feature type="transmembrane region" description="Helical" evidence="5">
    <location>
        <begin position="361"/>
        <end position="382"/>
    </location>
</feature>
<organism evidence="7 8">
    <name type="scientific">Amnibacterium flavum</name>
    <dbReference type="NCBI Taxonomy" id="2173173"/>
    <lineage>
        <taxon>Bacteria</taxon>
        <taxon>Bacillati</taxon>
        <taxon>Actinomycetota</taxon>
        <taxon>Actinomycetes</taxon>
        <taxon>Micrococcales</taxon>
        <taxon>Microbacteriaceae</taxon>
        <taxon>Amnibacterium</taxon>
    </lineage>
</organism>
<dbReference type="EMBL" id="QEOP01000001">
    <property type="protein sequence ID" value="PVZ95878.1"/>
    <property type="molecule type" value="Genomic_DNA"/>
</dbReference>
<proteinExistence type="predicted"/>
<gene>
    <name evidence="7" type="ORF">DDQ50_05280</name>
</gene>
<dbReference type="RefSeq" id="WP_116755612.1">
    <property type="nucleotide sequence ID" value="NZ_JBHUEX010000001.1"/>
</dbReference>
<feature type="transmembrane region" description="Helical" evidence="5">
    <location>
        <begin position="236"/>
        <end position="254"/>
    </location>
</feature>
<accession>A0A2V1HTI9</accession>
<keyword evidence="4 5" id="KW-0472">Membrane</keyword>
<feature type="transmembrane region" description="Helical" evidence="5">
    <location>
        <begin position="73"/>
        <end position="91"/>
    </location>
</feature>
<feature type="transmembrane region" description="Helical" evidence="5">
    <location>
        <begin position="97"/>
        <end position="114"/>
    </location>
</feature>
<comment type="subcellular location">
    <subcellularLocation>
        <location evidence="1">Membrane</location>
        <topology evidence="1">Multi-pass membrane protein</topology>
    </subcellularLocation>
</comment>
<dbReference type="Proteomes" id="UP000244893">
    <property type="component" value="Unassembled WGS sequence"/>
</dbReference>
<evidence type="ECO:0000313" key="7">
    <source>
        <dbReference type="EMBL" id="PVZ95878.1"/>
    </source>
</evidence>
<evidence type="ECO:0000256" key="3">
    <source>
        <dbReference type="ARBA" id="ARBA00022989"/>
    </source>
</evidence>
<protein>
    <submittedName>
        <fullName evidence="7">Exopolysaccharide production protein</fullName>
    </submittedName>
</protein>
<dbReference type="PANTHER" id="PTHR37422:SF13">
    <property type="entry name" value="LIPOPOLYSACCHARIDE BIOSYNTHESIS PROTEIN PA4999-RELATED"/>
    <property type="match status" value="1"/>
</dbReference>